<comment type="caution">
    <text evidence="1">The sequence shown here is derived from an EMBL/GenBank/DDBJ whole genome shotgun (WGS) entry which is preliminary data.</text>
</comment>
<evidence type="ECO:0000313" key="1">
    <source>
        <dbReference type="EMBL" id="KAH0464272.1"/>
    </source>
</evidence>
<organism evidence="1 2">
    <name type="scientific">Dendrobium chrysotoxum</name>
    <name type="common">Orchid</name>
    <dbReference type="NCBI Taxonomy" id="161865"/>
    <lineage>
        <taxon>Eukaryota</taxon>
        <taxon>Viridiplantae</taxon>
        <taxon>Streptophyta</taxon>
        <taxon>Embryophyta</taxon>
        <taxon>Tracheophyta</taxon>
        <taxon>Spermatophyta</taxon>
        <taxon>Magnoliopsida</taxon>
        <taxon>Liliopsida</taxon>
        <taxon>Asparagales</taxon>
        <taxon>Orchidaceae</taxon>
        <taxon>Epidendroideae</taxon>
        <taxon>Malaxideae</taxon>
        <taxon>Dendrobiinae</taxon>
        <taxon>Dendrobium</taxon>
    </lineage>
</organism>
<reference evidence="1 2" key="1">
    <citation type="journal article" date="2021" name="Hortic Res">
        <title>Chromosome-scale assembly of the Dendrobium chrysotoxum genome enhances the understanding of orchid evolution.</title>
        <authorList>
            <person name="Zhang Y."/>
            <person name="Zhang G.Q."/>
            <person name="Zhang D."/>
            <person name="Liu X.D."/>
            <person name="Xu X.Y."/>
            <person name="Sun W.H."/>
            <person name="Yu X."/>
            <person name="Zhu X."/>
            <person name="Wang Z.W."/>
            <person name="Zhao X."/>
            <person name="Zhong W.Y."/>
            <person name="Chen H."/>
            <person name="Yin W.L."/>
            <person name="Huang T."/>
            <person name="Niu S.C."/>
            <person name="Liu Z.J."/>
        </authorList>
    </citation>
    <scope>NUCLEOTIDE SEQUENCE [LARGE SCALE GENOMIC DNA]</scope>
    <source>
        <strain evidence="1">Lindl</strain>
    </source>
</reference>
<sequence>MDHLHIELVDSQVVINQYMKNQKTPEEKIIIIEDENKRLQSFLSEKEATSKLEQSPSRVIEEFKKSVTFKMIIQDQI</sequence>
<accession>A0AAV7H779</accession>
<protein>
    <submittedName>
        <fullName evidence="1">Uncharacterized protein</fullName>
    </submittedName>
</protein>
<proteinExistence type="predicted"/>
<dbReference type="Proteomes" id="UP000775213">
    <property type="component" value="Unassembled WGS sequence"/>
</dbReference>
<evidence type="ECO:0000313" key="2">
    <source>
        <dbReference type="Proteomes" id="UP000775213"/>
    </source>
</evidence>
<gene>
    <name evidence="1" type="ORF">IEQ34_007058</name>
</gene>
<dbReference type="EMBL" id="JAGFBR010000007">
    <property type="protein sequence ID" value="KAH0464272.1"/>
    <property type="molecule type" value="Genomic_DNA"/>
</dbReference>
<keyword evidence="2" id="KW-1185">Reference proteome</keyword>
<name>A0AAV7H779_DENCH</name>
<dbReference type="AlphaFoldDB" id="A0AAV7H779"/>